<evidence type="ECO:0000313" key="3">
    <source>
        <dbReference type="EMBL" id="XAH74816.1"/>
    </source>
</evidence>
<dbReference type="Gene3D" id="3.40.50.720">
    <property type="entry name" value="NAD(P)-binding Rossmann-like Domain"/>
    <property type="match status" value="1"/>
</dbReference>
<evidence type="ECO:0000313" key="4">
    <source>
        <dbReference type="Proteomes" id="UP001451571"/>
    </source>
</evidence>
<protein>
    <submittedName>
        <fullName evidence="3">SDR family oxidoreductase</fullName>
        <ecNumber evidence="3">1.-.-.-</ecNumber>
    </submittedName>
</protein>
<dbReference type="CDD" id="cd05233">
    <property type="entry name" value="SDR_c"/>
    <property type="match status" value="1"/>
</dbReference>
<dbReference type="Proteomes" id="UP001451571">
    <property type="component" value="Chromosome"/>
</dbReference>
<dbReference type="PANTHER" id="PTHR43477:SF1">
    <property type="entry name" value="DIHYDROANTICAPSIN 7-DEHYDROGENASE"/>
    <property type="match status" value="1"/>
</dbReference>
<reference evidence="3 4" key="1">
    <citation type="submission" date="2024-02" db="EMBL/GenBank/DDBJ databases">
        <title>Bacterial strain from lacustrine sediment.</title>
        <authorList>
            <person name="Petit C."/>
            <person name="Fadhlaoui K."/>
        </authorList>
    </citation>
    <scope>NUCLEOTIDE SEQUENCE [LARGE SCALE GENOMIC DNA]</scope>
    <source>
        <strain evidence="3 4">IPX-CK</strain>
    </source>
</reference>
<name>A0ABZ3EX45_9FIRM</name>
<gene>
    <name evidence="3" type="ORF">V6984_03365</name>
</gene>
<sequence length="278" mass="30114">MDEKIHVNELRIKEGTNIMLTLEGRTCVFAGATGGDGIMSARELCKYGMNVVMMTHQMTQAQALMSEINEMNYRGKCLAVQDGKCQTPPKSDKEVFKDIYDTFGSIDVIICNTGDDGVEDSIDSVDTQTLLKSIDHLVGGSYTLLKSGLPYLRKSRAARVIFMTTVEGVKGGILESFSNAVAKGAVASLTKNCAARLASEHINVNCIVKGPIERIKPESIRDKALPPMKDTTKFLPNVPAGRMGTAEDLAQAICYLASEEIEFTTGTFLDLSGGMNLL</sequence>
<keyword evidence="2 3" id="KW-0560">Oxidoreductase</keyword>
<dbReference type="InterPro" id="IPR036291">
    <property type="entry name" value="NAD(P)-bd_dom_sf"/>
</dbReference>
<accession>A0ABZ3EX45</accession>
<dbReference type="PRINTS" id="PR00081">
    <property type="entry name" value="GDHRDH"/>
</dbReference>
<evidence type="ECO:0000256" key="1">
    <source>
        <dbReference type="ARBA" id="ARBA00006484"/>
    </source>
</evidence>
<dbReference type="EC" id="1.-.-.-" evidence="3"/>
<dbReference type="InterPro" id="IPR002347">
    <property type="entry name" value="SDR_fam"/>
</dbReference>
<comment type="similarity">
    <text evidence="1">Belongs to the short-chain dehydrogenases/reductases (SDR) family.</text>
</comment>
<dbReference type="EMBL" id="CP146256">
    <property type="protein sequence ID" value="XAH74816.1"/>
    <property type="molecule type" value="Genomic_DNA"/>
</dbReference>
<evidence type="ECO:0000256" key="2">
    <source>
        <dbReference type="ARBA" id="ARBA00023002"/>
    </source>
</evidence>
<dbReference type="Pfam" id="PF13561">
    <property type="entry name" value="adh_short_C2"/>
    <property type="match status" value="1"/>
</dbReference>
<dbReference type="GO" id="GO:0016491">
    <property type="term" value="F:oxidoreductase activity"/>
    <property type="evidence" value="ECO:0007669"/>
    <property type="project" value="UniProtKB-KW"/>
</dbReference>
<proteinExistence type="inferred from homology"/>
<dbReference type="InterPro" id="IPR051122">
    <property type="entry name" value="SDR_DHRS6-like"/>
</dbReference>
<dbReference type="PANTHER" id="PTHR43477">
    <property type="entry name" value="DIHYDROANTICAPSIN 7-DEHYDROGENASE"/>
    <property type="match status" value="1"/>
</dbReference>
<keyword evidence="4" id="KW-1185">Reference proteome</keyword>
<dbReference type="SUPFAM" id="SSF51735">
    <property type="entry name" value="NAD(P)-binding Rossmann-fold domains"/>
    <property type="match status" value="1"/>
</dbReference>
<organism evidence="3 4">
    <name type="scientific">Kineothrix sedimenti</name>
    <dbReference type="NCBI Taxonomy" id="3123317"/>
    <lineage>
        <taxon>Bacteria</taxon>
        <taxon>Bacillati</taxon>
        <taxon>Bacillota</taxon>
        <taxon>Clostridia</taxon>
        <taxon>Lachnospirales</taxon>
        <taxon>Lachnospiraceae</taxon>
        <taxon>Kineothrix</taxon>
    </lineage>
</organism>
<dbReference type="RefSeq" id="WP_342758394.1">
    <property type="nucleotide sequence ID" value="NZ_CP146256.1"/>
</dbReference>